<dbReference type="InterPro" id="IPR036390">
    <property type="entry name" value="WH_DNA-bd_sf"/>
</dbReference>
<evidence type="ECO:0000259" key="4">
    <source>
        <dbReference type="PROSITE" id="PS50949"/>
    </source>
</evidence>
<dbReference type="SMART" id="SM00345">
    <property type="entry name" value="HTH_GNTR"/>
    <property type="match status" value="1"/>
</dbReference>
<dbReference type="PROSITE" id="PS50949">
    <property type="entry name" value="HTH_GNTR"/>
    <property type="match status" value="1"/>
</dbReference>
<reference evidence="5 6" key="1">
    <citation type="journal article" date="2019" name="Nat. Microbiol.">
        <title>Mediterranean grassland soil C-N compound turnover is dependent on rainfall and depth, and is mediated by genomically divergent microorganisms.</title>
        <authorList>
            <person name="Diamond S."/>
            <person name="Andeer P.F."/>
            <person name="Li Z."/>
            <person name="Crits-Christoph A."/>
            <person name="Burstein D."/>
            <person name="Anantharaman K."/>
            <person name="Lane K.R."/>
            <person name="Thomas B.C."/>
            <person name="Pan C."/>
            <person name="Northen T.R."/>
            <person name="Banfield J.F."/>
        </authorList>
    </citation>
    <scope>NUCLEOTIDE SEQUENCE [LARGE SCALE GENOMIC DNA]</scope>
    <source>
        <strain evidence="5">WS_8</strain>
    </source>
</reference>
<dbReference type="GO" id="GO:0003677">
    <property type="term" value="F:DNA binding"/>
    <property type="evidence" value="ECO:0007669"/>
    <property type="project" value="UniProtKB-KW"/>
</dbReference>
<dbReference type="InterPro" id="IPR000524">
    <property type="entry name" value="Tscrpt_reg_HTH_GntR"/>
</dbReference>
<dbReference type="PANTHER" id="PTHR38445:SF10">
    <property type="entry name" value="GNTR-FAMILY TRANSCRIPTIONAL REGULATOR"/>
    <property type="match status" value="1"/>
</dbReference>
<evidence type="ECO:0000256" key="1">
    <source>
        <dbReference type="ARBA" id="ARBA00023015"/>
    </source>
</evidence>
<dbReference type="PANTHER" id="PTHR38445">
    <property type="entry name" value="HTH-TYPE TRANSCRIPTIONAL REPRESSOR YTRA"/>
    <property type="match status" value="1"/>
</dbReference>
<dbReference type="EMBL" id="VBOY01000001">
    <property type="protein sequence ID" value="TMQ68772.1"/>
    <property type="molecule type" value="Genomic_DNA"/>
</dbReference>
<dbReference type="CDD" id="cd07377">
    <property type="entry name" value="WHTH_GntR"/>
    <property type="match status" value="1"/>
</dbReference>
<organism evidence="5 6">
    <name type="scientific">Eiseniibacteriota bacterium</name>
    <dbReference type="NCBI Taxonomy" id="2212470"/>
    <lineage>
        <taxon>Bacteria</taxon>
        <taxon>Candidatus Eiseniibacteriota</taxon>
    </lineage>
</organism>
<dbReference type="InterPro" id="IPR036388">
    <property type="entry name" value="WH-like_DNA-bd_sf"/>
</dbReference>
<evidence type="ECO:0000313" key="6">
    <source>
        <dbReference type="Proteomes" id="UP000316609"/>
    </source>
</evidence>
<evidence type="ECO:0000256" key="3">
    <source>
        <dbReference type="ARBA" id="ARBA00023163"/>
    </source>
</evidence>
<dbReference type="Pfam" id="PF00392">
    <property type="entry name" value="GntR"/>
    <property type="match status" value="1"/>
</dbReference>
<gene>
    <name evidence="5" type="ORF">E6K78_00055</name>
</gene>
<evidence type="ECO:0000313" key="5">
    <source>
        <dbReference type="EMBL" id="TMQ68772.1"/>
    </source>
</evidence>
<accession>A0A538TYR2</accession>
<dbReference type="SUPFAM" id="SSF46785">
    <property type="entry name" value="Winged helix' DNA-binding domain"/>
    <property type="match status" value="1"/>
</dbReference>
<dbReference type="GO" id="GO:0003700">
    <property type="term" value="F:DNA-binding transcription factor activity"/>
    <property type="evidence" value="ECO:0007669"/>
    <property type="project" value="InterPro"/>
</dbReference>
<evidence type="ECO:0000256" key="2">
    <source>
        <dbReference type="ARBA" id="ARBA00023125"/>
    </source>
</evidence>
<keyword evidence="1" id="KW-0805">Transcription regulation</keyword>
<name>A0A538TYR2_UNCEI</name>
<comment type="caution">
    <text evidence="5">The sequence shown here is derived from an EMBL/GenBank/DDBJ whole genome shotgun (WGS) entry which is preliminary data.</text>
</comment>
<dbReference type="Proteomes" id="UP000316609">
    <property type="component" value="Unassembled WGS sequence"/>
</dbReference>
<protein>
    <submittedName>
        <fullName evidence="5">GntR family transcriptional regulator</fullName>
    </submittedName>
</protein>
<dbReference type="Gene3D" id="6.10.250.1220">
    <property type="match status" value="1"/>
</dbReference>
<keyword evidence="2" id="KW-0238">DNA-binding</keyword>
<proteinExistence type="predicted"/>
<feature type="domain" description="HTH gntR-type" evidence="4">
    <location>
        <begin position="9"/>
        <end position="77"/>
    </location>
</feature>
<keyword evidence="3" id="KW-0804">Transcription</keyword>
<dbReference type="AlphaFoldDB" id="A0A538TYR2"/>
<dbReference type="Gene3D" id="1.10.10.10">
    <property type="entry name" value="Winged helix-like DNA-binding domain superfamily/Winged helix DNA-binding domain"/>
    <property type="match status" value="1"/>
</dbReference>
<sequence>MDRDWNDSQPIYRQLHARIVVMILEGVLKEGAPLPSVRSIAAEYRINPLTVLKGYQQLVDEELVEVKRGRGMFIHAGARERLLRAERERFMKEEWPKVRATIQRLGLSPEELLNPRPVRRSRATR</sequence>